<proteinExistence type="predicted"/>
<sequence>MTNSNRTSIINQPLPHRHSREPPNHKCETRHIVSLRVVARSPPPLDATTKLDVGTSLIGHVVHEKTPTYCGGQVSK</sequence>
<feature type="region of interest" description="Disordered" evidence="1">
    <location>
        <begin position="1"/>
        <end position="25"/>
    </location>
</feature>
<name>A0A016UUL0_9BILA</name>
<keyword evidence="3" id="KW-1185">Reference proteome</keyword>
<comment type="caution">
    <text evidence="2">The sequence shown here is derived from an EMBL/GenBank/DDBJ whole genome shotgun (WGS) entry which is preliminary data.</text>
</comment>
<dbReference type="AlphaFoldDB" id="A0A016UUL0"/>
<protein>
    <submittedName>
        <fullName evidence="2">Uncharacterized protein</fullName>
    </submittedName>
</protein>
<evidence type="ECO:0000256" key="1">
    <source>
        <dbReference type="SAM" id="MobiDB-lite"/>
    </source>
</evidence>
<gene>
    <name evidence="2" type="primary">Acey_s0027.g1632</name>
    <name evidence="2" type="ORF">Y032_0027g1632</name>
</gene>
<feature type="compositionally biased region" description="Polar residues" evidence="1">
    <location>
        <begin position="1"/>
        <end position="11"/>
    </location>
</feature>
<evidence type="ECO:0000313" key="3">
    <source>
        <dbReference type="Proteomes" id="UP000024635"/>
    </source>
</evidence>
<organism evidence="2 3">
    <name type="scientific">Ancylostoma ceylanicum</name>
    <dbReference type="NCBI Taxonomy" id="53326"/>
    <lineage>
        <taxon>Eukaryota</taxon>
        <taxon>Metazoa</taxon>
        <taxon>Ecdysozoa</taxon>
        <taxon>Nematoda</taxon>
        <taxon>Chromadorea</taxon>
        <taxon>Rhabditida</taxon>
        <taxon>Rhabditina</taxon>
        <taxon>Rhabditomorpha</taxon>
        <taxon>Strongyloidea</taxon>
        <taxon>Ancylostomatidae</taxon>
        <taxon>Ancylostomatinae</taxon>
        <taxon>Ancylostoma</taxon>
    </lineage>
</organism>
<dbReference type="EMBL" id="JARK01001363">
    <property type="protein sequence ID" value="EYC18651.1"/>
    <property type="molecule type" value="Genomic_DNA"/>
</dbReference>
<reference evidence="3" key="1">
    <citation type="journal article" date="2015" name="Nat. Genet.">
        <title>The genome and transcriptome of the zoonotic hookworm Ancylostoma ceylanicum identify infection-specific gene families.</title>
        <authorList>
            <person name="Schwarz E.M."/>
            <person name="Hu Y."/>
            <person name="Antoshechkin I."/>
            <person name="Miller M.M."/>
            <person name="Sternberg P.W."/>
            <person name="Aroian R.V."/>
        </authorList>
    </citation>
    <scope>NUCLEOTIDE SEQUENCE</scope>
    <source>
        <strain evidence="3">HY135</strain>
    </source>
</reference>
<accession>A0A016UUL0</accession>
<dbReference type="Proteomes" id="UP000024635">
    <property type="component" value="Unassembled WGS sequence"/>
</dbReference>
<dbReference type="OrthoDB" id="567788at2759"/>
<evidence type="ECO:0000313" key="2">
    <source>
        <dbReference type="EMBL" id="EYC18651.1"/>
    </source>
</evidence>